<comment type="caution">
    <text evidence="2">The sequence shown here is derived from an EMBL/GenBank/DDBJ whole genome shotgun (WGS) entry which is preliminary data.</text>
</comment>
<feature type="transmembrane region" description="Helical" evidence="1">
    <location>
        <begin position="67"/>
        <end position="89"/>
    </location>
</feature>
<name>A3IPP6_9CHRO</name>
<feature type="transmembrane region" description="Helical" evidence="1">
    <location>
        <begin position="39"/>
        <end position="61"/>
    </location>
</feature>
<organism evidence="2 3">
    <name type="scientific">Crocosphaera chwakensis CCY0110</name>
    <dbReference type="NCBI Taxonomy" id="391612"/>
    <lineage>
        <taxon>Bacteria</taxon>
        <taxon>Bacillati</taxon>
        <taxon>Cyanobacteriota</taxon>
        <taxon>Cyanophyceae</taxon>
        <taxon>Oscillatoriophycideae</taxon>
        <taxon>Chroococcales</taxon>
        <taxon>Aphanothecaceae</taxon>
        <taxon>Crocosphaera</taxon>
        <taxon>Crocosphaera chwakensis</taxon>
    </lineage>
</organism>
<keyword evidence="1" id="KW-1133">Transmembrane helix</keyword>
<feature type="transmembrane region" description="Helical" evidence="1">
    <location>
        <begin position="6"/>
        <end position="27"/>
    </location>
</feature>
<feature type="transmembrane region" description="Helical" evidence="1">
    <location>
        <begin position="150"/>
        <end position="169"/>
    </location>
</feature>
<keyword evidence="3" id="KW-1185">Reference proteome</keyword>
<dbReference type="EMBL" id="AAXW01000013">
    <property type="protein sequence ID" value="EAZ91536.1"/>
    <property type="molecule type" value="Genomic_DNA"/>
</dbReference>
<feature type="transmembrane region" description="Helical" evidence="1">
    <location>
        <begin position="109"/>
        <end position="130"/>
    </location>
</feature>
<dbReference type="RefSeq" id="WP_008275364.1">
    <property type="nucleotide sequence ID" value="NZ_AAXW01000013.1"/>
</dbReference>
<protein>
    <submittedName>
        <fullName evidence="2">Uncharacterized protein</fullName>
    </submittedName>
</protein>
<gene>
    <name evidence="2" type="ORF">CY0110_13486</name>
</gene>
<evidence type="ECO:0000313" key="2">
    <source>
        <dbReference type="EMBL" id="EAZ91536.1"/>
    </source>
</evidence>
<dbReference type="Proteomes" id="UP000003781">
    <property type="component" value="Unassembled WGS sequence"/>
</dbReference>
<dbReference type="AlphaFoldDB" id="A3IPP6"/>
<evidence type="ECO:0000256" key="1">
    <source>
        <dbReference type="SAM" id="Phobius"/>
    </source>
</evidence>
<keyword evidence="1" id="KW-0812">Transmembrane</keyword>
<evidence type="ECO:0000313" key="3">
    <source>
        <dbReference type="Proteomes" id="UP000003781"/>
    </source>
</evidence>
<reference evidence="2 3" key="1">
    <citation type="submission" date="2007-03" db="EMBL/GenBank/DDBJ databases">
        <authorList>
            <person name="Stal L."/>
            <person name="Ferriera S."/>
            <person name="Johnson J."/>
            <person name="Kravitz S."/>
            <person name="Beeson K."/>
            <person name="Sutton G."/>
            <person name="Rogers Y.-H."/>
            <person name="Friedman R."/>
            <person name="Frazier M."/>
            <person name="Venter J.C."/>
        </authorList>
    </citation>
    <scope>NUCLEOTIDE SEQUENCE [LARGE SCALE GENOMIC DNA]</scope>
    <source>
        <strain evidence="2 3">CCY0110</strain>
    </source>
</reference>
<sequence>MSVSSSISIVLYTSGLTFYLVWGYTLIPKFYQAIFNKTFGFKNVFLLIGYLLPFVLIDYFLSNYPEQYTFISIYLSMGIISWLTLFSNIKYKNNLGELLFTSCCIQRKLYFTIPLTLIYLWVIYKYVLVFFQGSESAFAPEIFGTQINPYLYSICQLFLLLSIMINFYVTSWNKLEIRSKGICYFSAIVWQDIVGYDWSEEKNNLLIIKHLNGDKKEI</sequence>
<proteinExistence type="predicted"/>
<accession>A3IPP6</accession>
<keyword evidence="1" id="KW-0472">Membrane</keyword>
<dbReference type="OrthoDB" id="514517at2"/>